<keyword evidence="2" id="KW-1185">Reference proteome</keyword>
<evidence type="ECO:0000313" key="1">
    <source>
        <dbReference type="EMBL" id="PSN71977.1"/>
    </source>
</evidence>
<accession>A0A2T2P2R9</accession>
<dbReference type="EMBL" id="KZ678130">
    <property type="protein sequence ID" value="PSN71977.1"/>
    <property type="molecule type" value="Genomic_DNA"/>
</dbReference>
<reference evidence="1 2" key="1">
    <citation type="journal article" date="2018" name="Front. Microbiol.">
        <title>Genome-Wide Analysis of Corynespora cassiicola Leaf Fall Disease Putative Effectors.</title>
        <authorList>
            <person name="Lopez D."/>
            <person name="Ribeiro S."/>
            <person name="Label P."/>
            <person name="Fumanal B."/>
            <person name="Venisse J.S."/>
            <person name="Kohler A."/>
            <person name="de Oliveira R.R."/>
            <person name="Labutti K."/>
            <person name="Lipzen A."/>
            <person name="Lail K."/>
            <person name="Bauer D."/>
            <person name="Ohm R.A."/>
            <person name="Barry K.W."/>
            <person name="Spatafora J."/>
            <person name="Grigoriev I.V."/>
            <person name="Martin F.M."/>
            <person name="Pujade-Renaud V."/>
        </authorList>
    </citation>
    <scope>NUCLEOTIDE SEQUENCE [LARGE SCALE GENOMIC DNA]</scope>
    <source>
        <strain evidence="1 2">Philippines</strain>
    </source>
</reference>
<dbReference type="AlphaFoldDB" id="A0A2T2P2R9"/>
<protein>
    <submittedName>
        <fullName evidence="1">Uncharacterized protein</fullName>
    </submittedName>
</protein>
<dbReference type="Proteomes" id="UP000240883">
    <property type="component" value="Unassembled WGS sequence"/>
</dbReference>
<organism evidence="1 2">
    <name type="scientific">Corynespora cassiicola Philippines</name>
    <dbReference type="NCBI Taxonomy" id="1448308"/>
    <lineage>
        <taxon>Eukaryota</taxon>
        <taxon>Fungi</taxon>
        <taxon>Dikarya</taxon>
        <taxon>Ascomycota</taxon>
        <taxon>Pezizomycotina</taxon>
        <taxon>Dothideomycetes</taxon>
        <taxon>Pleosporomycetidae</taxon>
        <taxon>Pleosporales</taxon>
        <taxon>Corynesporascaceae</taxon>
        <taxon>Corynespora</taxon>
    </lineage>
</organism>
<proteinExistence type="predicted"/>
<evidence type="ECO:0000313" key="2">
    <source>
        <dbReference type="Proteomes" id="UP000240883"/>
    </source>
</evidence>
<sequence>MTARSVSAVISPTTRPPAYSHRLSHWYLSCGWMALPAVSSVATSGLRCPTRASAPSALSVWRAGIRLLLGG</sequence>
<gene>
    <name evidence="1" type="ORF">BS50DRAFT_240545</name>
</gene>
<name>A0A2T2P2R9_CORCC</name>